<evidence type="ECO:0000256" key="9">
    <source>
        <dbReference type="SAM" id="MobiDB-lite"/>
    </source>
</evidence>
<evidence type="ECO:0000256" key="5">
    <source>
        <dbReference type="ARBA" id="ARBA00023008"/>
    </source>
</evidence>
<sequence>MPNEICSYWNFHFNTFDGDVFYFPGSCNYILSSHCKSTYEDFIVQIQNTMENGIIHTKIIMKINIMIVELFNDTVLVNGELMDLPYSSSGVMINKMGVYTKLTSKIGLEFDLNDDGSLMLRLDEKYSNQTCGLCGDYNGISKYNEFISSSGYEIGETEFGNLQKVNVPNEQCEDVTAPKWESCNETGDICAYILTGSSFADCLSILPIDAYVYSCMQDLCTCKENISSDCICSTIAEYSRQCIRNGGKPENWRTQELCPKTCPLILEYKECGPSCRDSCSNPERGSICENRCVEGCFCPSGMVLDDIQYEGCVNIDQCACSYNGNVFLPGETRSTSCSSCTCFSGKWNCTSTPCTSTCSIEGGSHFTTFDVTHFTVYGDCTYVLSKVCDGGNFTVLGEIRPCGRKDTETCLREVIIILNSGQTIIEVRPTGEVYVNFLYTFLPISSGNFNMLQPSPFYIVFDSNDGMQAIIQLIPVMQLYVVLDPIYKTRTCGICGNFNDIQTDDLRTISGVTEGTAAAFVNTWKTEAQCPSVRNILDDPCALSLENEDYAKHWCGLLTDPGNVFSQCHYDVNPNIFYKSCLTDTCSCEKSEECMCAALFSYVRACAAKGVILTDWNNLVCSNYKSICPENLVFSYVISTCPPTCRSLSISDVMCRVEFDPLMGCSCGKGLYLNDDGECVPPSFCPCYYRGSPINSGTTFNEGGVICTCTKGKLNCIGNEVADCVDPMVYISCNNSKPGTPGAECFKSCETLDMHCYSKRCSPGCVCPNGLVSDDKGGCINEIDCPCIHNEAMYAPGEEIKIRCNTCVCKDRMWNCTENGCLGTCKVYGDGHYVTFDGESYSFGGECEYTLAKDHCSLNDTGSTFRIITENIPCGTTGTTCSKSIKIFLEGYELILLDDHLNVIQRGNGTGVPYRVRLMGIYMVIETNQGLLLVWDKKTTIYIKVTNIFQGMLCGLCGNYDGNRNNDFTTRTNAVVGSVEEFANSWKLSLACPDAKLNKNPCALNPYRLSWAQKQCSIIHSNAFSACHPHVNPSPYYDNCVSDTCACNTGGDCECFCTAVAAYAQACGEFFICIYWRTPAICPLFCDYYNKEKRCQWHYRPCGAPCLKTCRNPSGKCSYELSGLEGCYPKCPKDAPFFDEDEMECVSQCGCFDEDRKYYKLGSKIPSKESCLDCNCTEQGIICLPNTEACICIYEGRMYHYNQTIYNTTDGIGGCITAICKENGTIHREIYPCQSAFTSPFTFSTVPTTGNHPGAQNGDHEDESYQNIRANGYTICEDPKDIYCEADSSPVDLTSYNIICNVSVGLLCYKLSPSAPCPNYRIKVLCCSFVPCEYLTSTETTATETPSTTSNLTTTKVEIMTTKTSPRTPISISQRQPFSTVSYSTSVFCIPGCRWTQWFSLNSPLSGISGGDFENLKDIQSVSSVCMSPDNIECRAKNYPNTPLSQLGQNVICNIVDGLVCLNKDQNSLTCYDYEIRFYCCDDYSNCRTTARPTTGTTQKETSLSLYTTATTQTTKKFTILSTLSTRRTTGISSISPTTSTLISKSTSPTTKKISTTPTTIRTTKLSTTGPVKTSTKVTTAFTSPHCYCLVNGTAFSPGDTVYNETDASGCYYLGYCNANCKIERISGLCPSTPTTSVHTTKTSAPTRTTSSTLTPAKTSTSITSVHTTKTSAPTRTTSSTVTPAKTSTSVTSVHTTKTSAPTRTTSATVTPAKTSTLSLTSVHTTKTSAPTRTTSTTVTPAKTSTTSLTSVHTTKTSAATRTTFSTVTPAKTSTTSVHTTTTSAPTRTTSSTVTPAKTSTSITSVHTTKTSAPTRTTSSTVTPAKTSTSVTSVHTTKTSAPTRITSTTVTPAKTSTLSVTSVHTTKTSAPTRTTSSTVTPVKTSTSTTSVHTTKTSAPTRTTSSTVTPAKTSTSITSVHTTKTSAPTRTTSSTVTPAKTSTSVTSVHTTKTSAPPRTTSSTVTPAKTSTLSTSTLSVTSVHTTKTSAPTRTTSSTLTPVKTSTSTTSVHTTKTSVPTRTTSSTVTPVKTSTSTVTSITTKGPTTTSCAYPMFPVTEANITVEGCPPKKTNEKWNLDNCTVATCRGNNIVTLEQVKCPDVEKGTCATGSQPTLVYSANGCCHDYECEGVCVVMNNNQYTTFDGTTYEFVNNCTNILVQESNERYNHFLILAKNDYCSEANGARCPQTIIISYENNIVTLMRSMKNGAMNKQIMFNQKIVSPGFTKDGITISSTGIDIVVKIAVLKAHIIFSDSLFMVTLPLSMFYNSTEGLCGTFTNNRSDDCLLPDGTYASDCSQIAPFWNFNNITEPLCSQTLPLTATEKTPTITTCIETNLCDIINSPVFAPCHENIPPGTYFQMCSKKACETVDETNLCSILEIYARQCQLQETCVDWRNSTGGKCEYKCPLEMDYRACGPSEQPTCFPKLPLTSNEDITEGCFCRAGTILFNHYTNLCVPTCSCIGPDGMPKMPGSSWITGCHDCVCEMNSVTVQCQPVQCTTPVVPPCTHAGYALVEVNDPQHPCCSKFECRCNTSLCQNTTTVCPLGFQLTAPVYAEGECCVTNECKPMNVCVENGKIYMPNQMVPSIFPDFCTECTCTSDTDPVTMINSVACLVTDCLMLCQEGFNYTVKDGKCCGTCVQSACIMTVENETIIIQPGESWRMPGNNCSYHRCEAREDHVVLTTVQTPCTVLNQSDCGMGYRYTVVAGDCCGTCELLTCIVTLDKNSTHVLQPGEVWSPADNPCAIHECVQNIDTVYLDSKLKLCVIYCGPGFIYKDIPGECCGECIKVDCSLDMFNMTKILQPGETFIPPDNPCIKYLCSQAYGLVAEKTVCPEFNAADCKEGTINMTAGGCCMTCEMQAVQKNCSLYNMSTHIQSGDCKSAEPVDLTYCAGTCSSSYMYSMITNMMETKCTCCVELSSTLKEIILLCPDGNSILTYYTHVEECGCSVTTCQDIIQNGQNVVPKATT</sequence>
<dbReference type="GO" id="GO:0005615">
    <property type="term" value="C:extracellular space"/>
    <property type="evidence" value="ECO:0007669"/>
    <property type="project" value="TreeGrafter"/>
</dbReference>
<evidence type="ECO:0000259" key="11">
    <source>
        <dbReference type="PROSITE" id="PS50184"/>
    </source>
</evidence>
<keyword evidence="7" id="KW-0325">Glycoprotein</keyword>
<feature type="domain" description="CTCK" evidence="10">
    <location>
        <begin position="2863"/>
        <end position="2950"/>
    </location>
</feature>
<feature type="compositionally biased region" description="Low complexity" evidence="9">
    <location>
        <begin position="1967"/>
        <end position="2027"/>
    </location>
</feature>
<feature type="domain" description="VWFC" evidence="11">
    <location>
        <begin position="2457"/>
        <end position="2528"/>
    </location>
</feature>
<feature type="disulfide bond" evidence="8">
    <location>
        <begin position="2877"/>
        <end position="2926"/>
    </location>
</feature>
<evidence type="ECO:0000259" key="12">
    <source>
        <dbReference type="PROSITE" id="PS51233"/>
    </source>
</evidence>
<dbReference type="InterPro" id="IPR001007">
    <property type="entry name" value="VWF_dom"/>
</dbReference>
<dbReference type="InterPro" id="IPR006207">
    <property type="entry name" value="Cys_knot_C"/>
</dbReference>
<accession>A0A974CZR7</accession>
<dbReference type="SMART" id="SM00216">
    <property type="entry name" value="VWD"/>
    <property type="match status" value="4"/>
</dbReference>
<keyword evidence="5" id="KW-0186">Copper</keyword>
<dbReference type="PROSITE" id="PS01225">
    <property type="entry name" value="CTCK_2"/>
    <property type="match status" value="1"/>
</dbReference>
<dbReference type="FunFam" id="2.10.25.10:FF:000674">
    <property type="entry name" value="Mucin-2"/>
    <property type="match status" value="1"/>
</dbReference>
<dbReference type="PANTHER" id="PTHR11339">
    <property type="entry name" value="EXTRACELLULAR MATRIX GLYCOPROTEIN RELATED"/>
    <property type="match status" value="1"/>
</dbReference>
<dbReference type="SMART" id="SM00832">
    <property type="entry name" value="C8"/>
    <property type="match status" value="4"/>
</dbReference>
<evidence type="ECO:0000313" key="13">
    <source>
        <dbReference type="EMBL" id="OCT81786.1"/>
    </source>
</evidence>
<reference evidence="14" key="1">
    <citation type="journal article" date="2016" name="Nature">
        <title>Genome evolution in the allotetraploid frog Xenopus laevis.</title>
        <authorList>
            <person name="Session A.M."/>
            <person name="Uno Y."/>
            <person name="Kwon T."/>
            <person name="Chapman J.A."/>
            <person name="Toyoda A."/>
            <person name="Takahashi S."/>
            <person name="Fukui A."/>
            <person name="Hikosaka A."/>
            <person name="Suzuki A."/>
            <person name="Kondo M."/>
            <person name="van Heeringen S.J."/>
            <person name="Quigley I."/>
            <person name="Heinz S."/>
            <person name="Ogino H."/>
            <person name="Ochi H."/>
            <person name="Hellsten U."/>
            <person name="Lyons J.B."/>
            <person name="Simakov O."/>
            <person name="Putnam N."/>
            <person name="Stites J."/>
            <person name="Kuroki Y."/>
            <person name="Tanaka T."/>
            <person name="Michiue T."/>
            <person name="Watanabe M."/>
            <person name="Bogdanovic O."/>
            <person name="Lister R."/>
            <person name="Georgiou G."/>
            <person name="Paranjpe S.S."/>
            <person name="van Kruijsbergen I."/>
            <person name="Shu S."/>
            <person name="Carlson J."/>
            <person name="Kinoshita T."/>
            <person name="Ohta Y."/>
            <person name="Mawaribuchi S."/>
            <person name="Jenkins J."/>
            <person name="Grimwood J."/>
            <person name="Schmutz J."/>
            <person name="Mitros T."/>
            <person name="Mozaffari S.V."/>
            <person name="Suzuki Y."/>
            <person name="Haramoto Y."/>
            <person name="Yamamoto T.S."/>
            <person name="Takagi C."/>
            <person name="Heald R."/>
            <person name="Miller K."/>
            <person name="Haudenschild C."/>
            <person name="Kitzman J."/>
            <person name="Nakayama T."/>
            <person name="Izutsu Y."/>
            <person name="Robert J."/>
            <person name="Fortriede J."/>
            <person name="Burns K."/>
            <person name="Lotay V."/>
            <person name="Karimi K."/>
            <person name="Yasuoka Y."/>
            <person name="Dichmann D.S."/>
            <person name="Flajnik M.F."/>
            <person name="Houston D.W."/>
            <person name="Shendure J."/>
            <person name="DuPasquier L."/>
            <person name="Vize P.D."/>
            <person name="Zorn A.M."/>
            <person name="Ito M."/>
            <person name="Marcotte E.M."/>
            <person name="Wallingford J.B."/>
            <person name="Ito Y."/>
            <person name="Asashima M."/>
            <person name="Ueno N."/>
            <person name="Matsuda Y."/>
            <person name="Veenstra G.J."/>
            <person name="Fujiyama A."/>
            <person name="Harland R.M."/>
            <person name="Taira M."/>
            <person name="Rokhsar D.S."/>
        </authorList>
    </citation>
    <scope>NUCLEOTIDE SEQUENCE [LARGE SCALE GENOMIC DNA]</scope>
    <source>
        <strain evidence="14">J</strain>
    </source>
</reference>
<feature type="region of interest" description="Disordered" evidence="9">
    <location>
        <begin position="1861"/>
        <end position="2027"/>
    </location>
</feature>
<dbReference type="InterPro" id="IPR025155">
    <property type="entry name" value="WxxW_domain"/>
</dbReference>
<comment type="subcellular location">
    <subcellularLocation>
        <location evidence="1">Secreted</location>
    </subcellularLocation>
</comment>
<dbReference type="EMBL" id="CM004473">
    <property type="protein sequence ID" value="OCT81786.1"/>
    <property type="molecule type" value="Genomic_DNA"/>
</dbReference>
<evidence type="ECO:0000256" key="6">
    <source>
        <dbReference type="ARBA" id="ARBA00023157"/>
    </source>
</evidence>
<name>A0A974CZR7_XENLA</name>
<dbReference type="Pfam" id="PF23244">
    <property type="entry name" value="VWF"/>
    <property type="match status" value="1"/>
</dbReference>
<dbReference type="SMART" id="SM00214">
    <property type="entry name" value="VWC"/>
    <property type="match status" value="4"/>
</dbReference>
<feature type="region of interest" description="Disordered" evidence="9">
    <location>
        <begin position="1770"/>
        <end position="1841"/>
    </location>
</feature>
<dbReference type="SMART" id="SM00041">
    <property type="entry name" value="CT"/>
    <property type="match status" value="1"/>
</dbReference>
<feature type="disulfide bond" evidence="8">
    <location>
        <begin position="2888"/>
        <end position="2942"/>
    </location>
</feature>
<dbReference type="Proteomes" id="UP000694892">
    <property type="component" value="Chromosome 4S"/>
</dbReference>
<proteinExistence type="predicted"/>
<dbReference type="PROSITE" id="PS51233">
    <property type="entry name" value="VWFD"/>
    <property type="match status" value="4"/>
</dbReference>
<dbReference type="Pfam" id="PF25962">
    <property type="entry name" value="TIL_OTOGL_Mucin"/>
    <property type="match status" value="1"/>
</dbReference>
<evidence type="ECO:0000256" key="7">
    <source>
        <dbReference type="ARBA" id="ARBA00023180"/>
    </source>
</evidence>
<dbReference type="InterPro" id="IPR002919">
    <property type="entry name" value="TIL_dom"/>
</dbReference>
<keyword evidence="3" id="KW-0732">Signal</keyword>
<feature type="domain" description="VWFD" evidence="12">
    <location>
        <begin position="823"/>
        <end position="993"/>
    </location>
</feature>
<keyword evidence="6 8" id="KW-1015">Disulfide bond</keyword>
<feature type="compositionally biased region" description="Low complexity" evidence="9">
    <location>
        <begin position="1861"/>
        <end position="1953"/>
    </location>
</feature>
<feature type="disulfide bond" evidence="8">
    <location>
        <begin position="2892"/>
        <end position="2944"/>
    </location>
</feature>
<feature type="domain" description="VWFD" evidence="12">
    <location>
        <begin position="2128"/>
        <end position="2312"/>
    </location>
</feature>
<dbReference type="Pfam" id="PF08742">
    <property type="entry name" value="C8"/>
    <property type="match status" value="4"/>
</dbReference>
<dbReference type="OMA" id="THGPNVA"/>
<dbReference type="InterPro" id="IPR050780">
    <property type="entry name" value="Mucin_vWF_Thrombospondin_sf"/>
</dbReference>
<dbReference type="CDD" id="cd19941">
    <property type="entry name" value="TIL"/>
    <property type="match status" value="4"/>
</dbReference>
<dbReference type="FunFam" id="2.10.25.10:FF:000153">
    <property type="entry name" value="MUC5B isoform 1"/>
    <property type="match status" value="1"/>
</dbReference>
<evidence type="ECO:0000256" key="4">
    <source>
        <dbReference type="ARBA" id="ARBA00022737"/>
    </source>
</evidence>
<feature type="compositionally biased region" description="Polar residues" evidence="9">
    <location>
        <begin position="1955"/>
        <end position="1966"/>
    </location>
</feature>
<keyword evidence="4" id="KW-0677">Repeat</keyword>
<evidence type="ECO:0000259" key="10">
    <source>
        <dbReference type="PROSITE" id="PS01225"/>
    </source>
</evidence>
<dbReference type="InterPro" id="IPR014853">
    <property type="entry name" value="VWF/SSPO/ZAN-like_Cys-rich_dom"/>
</dbReference>
<evidence type="ECO:0000256" key="8">
    <source>
        <dbReference type="PROSITE-ProRule" id="PRU00039"/>
    </source>
</evidence>
<gene>
    <name evidence="13" type="ORF">XELAEV_18024294mg</name>
</gene>
<keyword evidence="2" id="KW-0964">Secreted</keyword>
<dbReference type="SMART" id="SM00215">
    <property type="entry name" value="VWC_out"/>
    <property type="match status" value="2"/>
</dbReference>
<evidence type="ECO:0000256" key="1">
    <source>
        <dbReference type="ARBA" id="ARBA00004613"/>
    </source>
</evidence>
<dbReference type="Pfam" id="PF00094">
    <property type="entry name" value="VWD"/>
    <property type="match status" value="4"/>
</dbReference>
<protein>
    <recommendedName>
        <fullName evidence="15">Mucin-5AC</fullName>
    </recommendedName>
</protein>
<dbReference type="GO" id="GO:0031012">
    <property type="term" value="C:extracellular matrix"/>
    <property type="evidence" value="ECO:0007669"/>
    <property type="project" value="TreeGrafter"/>
</dbReference>
<comment type="caution">
    <text evidence="8">Lacks conserved residue(s) required for the propagation of feature annotation.</text>
</comment>
<evidence type="ECO:0000313" key="14">
    <source>
        <dbReference type="Proteomes" id="UP000694892"/>
    </source>
</evidence>
<feature type="domain" description="VWFC" evidence="11">
    <location>
        <begin position="2567"/>
        <end position="2637"/>
    </location>
</feature>
<dbReference type="Pfam" id="PF01826">
    <property type="entry name" value="TIL"/>
    <property type="match status" value="2"/>
</dbReference>
<organism evidence="13 14">
    <name type="scientific">Xenopus laevis</name>
    <name type="common">African clawed frog</name>
    <dbReference type="NCBI Taxonomy" id="8355"/>
    <lineage>
        <taxon>Eukaryota</taxon>
        <taxon>Metazoa</taxon>
        <taxon>Chordata</taxon>
        <taxon>Craniata</taxon>
        <taxon>Vertebrata</taxon>
        <taxon>Euteleostomi</taxon>
        <taxon>Amphibia</taxon>
        <taxon>Batrachia</taxon>
        <taxon>Anura</taxon>
        <taxon>Pipoidea</taxon>
        <taxon>Pipidae</taxon>
        <taxon>Xenopodinae</taxon>
        <taxon>Xenopus</taxon>
        <taxon>Xenopus</taxon>
    </lineage>
</organism>
<dbReference type="InterPro" id="IPR001846">
    <property type="entry name" value="VWF_type-D"/>
</dbReference>
<dbReference type="SUPFAM" id="SSF57603">
    <property type="entry name" value="FnI-like domain"/>
    <property type="match status" value="1"/>
</dbReference>
<feature type="domain" description="VWFD" evidence="12">
    <location>
        <begin position="356"/>
        <end position="531"/>
    </location>
</feature>
<dbReference type="PROSITE" id="PS50184">
    <property type="entry name" value="VWFC_2"/>
    <property type="match status" value="2"/>
</dbReference>
<evidence type="ECO:0000256" key="2">
    <source>
        <dbReference type="ARBA" id="ARBA00022525"/>
    </source>
</evidence>
<evidence type="ECO:0000256" key="3">
    <source>
        <dbReference type="ARBA" id="ARBA00022729"/>
    </source>
</evidence>
<dbReference type="Pfam" id="PF13330">
    <property type="entry name" value="Mucin2_WxxW"/>
    <property type="match status" value="2"/>
</dbReference>
<dbReference type="PROSITE" id="PS01185">
    <property type="entry name" value="CTCK_1"/>
    <property type="match status" value="1"/>
</dbReference>
<dbReference type="InterPro" id="IPR058753">
    <property type="entry name" value="TIL_OTOGL_Mucin"/>
</dbReference>
<evidence type="ECO:0008006" key="15">
    <source>
        <dbReference type="Google" id="ProtNLM"/>
    </source>
</evidence>
<dbReference type="Gene3D" id="2.10.25.10">
    <property type="entry name" value="Laminin"/>
    <property type="match status" value="4"/>
</dbReference>
<dbReference type="SUPFAM" id="SSF57567">
    <property type="entry name" value="Serine protease inhibitors"/>
    <property type="match status" value="4"/>
</dbReference>
<feature type="region of interest" description="Disordered" evidence="9">
    <location>
        <begin position="1633"/>
        <end position="1755"/>
    </location>
</feature>
<dbReference type="PANTHER" id="PTHR11339:SF401">
    <property type="entry name" value="MUCIN-5AC"/>
    <property type="match status" value="1"/>
</dbReference>
<feature type="domain" description="VWFD" evidence="12">
    <location>
        <begin position="3"/>
        <end position="173"/>
    </location>
</feature>
<dbReference type="InterPro" id="IPR036084">
    <property type="entry name" value="Ser_inhib-like_sf"/>
</dbReference>